<accession>A0A1Y0IDJ0</accession>
<dbReference type="Proteomes" id="UP000196027">
    <property type="component" value="Chromosome"/>
</dbReference>
<evidence type="ECO:0000313" key="3">
    <source>
        <dbReference type="Proteomes" id="UP000196027"/>
    </source>
</evidence>
<feature type="transmembrane region" description="Helical" evidence="1">
    <location>
        <begin position="6"/>
        <end position="29"/>
    </location>
</feature>
<dbReference type="RefSeq" id="WP_087463030.1">
    <property type="nucleotide sequence ID" value="NZ_CP021425.1"/>
</dbReference>
<evidence type="ECO:0000313" key="2">
    <source>
        <dbReference type="EMBL" id="ARU58229.1"/>
    </source>
</evidence>
<keyword evidence="3" id="KW-1185">Reference proteome</keyword>
<sequence length="145" mass="16425">MLACTLVHWSAPLVLVWVGLYGGICVTTVQRREGVSGLKSIASRLLLLELVCVIPAVIVIPWSGNCLLDYYHIPWTSFWIQTSLILFSVSGGIWLIRLLVTWQWYRAQWLNAQWSRIWFYSDFFLLGSLAIIAGLMYAGSRGLMG</sequence>
<dbReference type="KEGG" id="ome:OLMES_4213"/>
<keyword evidence="1" id="KW-0812">Transmembrane</keyword>
<protein>
    <submittedName>
        <fullName evidence="2">Uncharacterized protein</fullName>
    </submittedName>
</protein>
<dbReference type="EMBL" id="CP021425">
    <property type="protein sequence ID" value="ARU58229.1"/>
    <property type="molecule type" value="Genomic_DNA"/>
</dbReference>
<dbReference type="AlphaFoldDB" id="A0A1Y0IDJ0"/>
<feature type="transmembrane region" description="Helical" evidence="1">
    <location>
        <begin position="84"/>
        <end position="105"/>
    </location>
</feature>
<feature type="transmembrane region" description="Helical" evidence="1">
    <location>
        <begin position="41"/>
        <end position="64"/>
    </location>
</feature>
<organism evidence="2 3">
    <name type="scientific">Oleiphilus messinensis</name>
    <dbReference type="NCBI Taxonomy" id="141451"/>
    <lineage>
        <taxon>Bacteria</taxon>
        <taxon>Pseudomonadati</taxon>
        <taxon>Pseudomonadota</taxon>
        <taxon>Gammaproteobacteria</taxon>
        <taxon>Oceanospirillales</taxon>
        <taxon>Oleiphilaceae</taxon>
        <taxon>Oleiphilus</taxon>
    </lineage>
</organism>
<keyword evidence="1" id="KW-0472">Membrane</keyword>
<proteinExistence type="predicted"/>
<evidence type="ECO:0000256" key="1">
    <source>
        <dbReference type="SAM" id="Phobius"/>
    </source>
</evidence>
<reference evidence="2 3" key="1">
    <citation type="submission" date="2017-05" db="EMBL/GenBank/DDBJ databases">
        <title>Genomic insights into alkan degradation activity of Oleiphilus messinensis.</title>
        <authorList>
            <person name="Kozyavkin S.A."/>
            <person name="Slesarev A.I."/>
            <person name="Golyshin P.N."/>
            <person name="Korzhenkov A."/>
            <person name="Golyshina O.N."/>
            <person name="Toshchakov S.V."/>
        </authorList>
    </citation>
    <scope>NUCLEOTIDE SEQUENCE [LARGE SCALE GENOMIC DNA]</scope>
    <source>
        <strain evidence="2 3">ME102</strain>
    </source>
</reference>
<name>A0A1Y0IDJ0_9GAMM</name>
<feature type="transmembrane region" description="Helical" evidence="1">
    <location>
        <begin position="117"/>
        <end position="138"/>
    </location>
</feature>
<gene>
    <name evidence="2" type="ORF">OLMES_4213</name>
</gene>
<keyword evidence="1" id="KW-1133">Transmembrane helix</keyword>